<comment type="caution">
    <text evidence="4">The sequence shown here is derived from an EMBL/GenBank/DDBJ whole genome shotgun (WGS) entry which is preliminary data.</text>
</comment>
<sequence length="212" mass="22520">MQQSGSLFPVMPSFPPTNITTEQIQKYLDENKKLILAILDNQNLGKLAECAQYQAQLQKNLMYLAAIADAQPQTPAMPSQMTPHSAMQQGAFYMQHPQAAAMAQQQGMFQPRAPFPHPLQDPQQHPANQQQASQGQLGLRSVPPNNGMNPPHSDANLGGASSSVPTSHSNLNDIRGGTGSKQDKPDSRAGGSSDGQGNSTGVHGGGDAEEAK</sequence>
<dbReference type="AlphaFoldDB" id="A0AAD4IXM9"/>
<evidence type="ECO:0000313" key="5">
    <source>
        <dbReference type="Proteomes" id="UP001190926"/>
    </source>
</evidence>
<proteinExistence type="inferred from homology"/>
<evidence type="ECO:0000256" key="1">
    <source>
        <dbReference type="ARBA" id="ARBA00007945"/>
    </source>
</evidence>
<dbReference type="Pfam" id="PF05030">
    <property type="entry name" value="SSXT"/>
    <property type="match status" value="1"/>
</dbReference>
<feature type="compositionally biased region" description="Polar residues" evidence="2">
    <location>
        <begin position="159"/>
        <end position="172"/>
    </location>
</feature>
<gene>
    <name evidence="4" type="ORF">C2S53_017929</name>
</gene>
<accession>A0AAD4IXM9</accession>
<name>A0AAD4IXM9_PERFH</name>
<dbReference type="EMBL" id="SDAM02000971">
    <property type="protein sequence ID" value="KAH6823327.1"/>
    <property type="molecule type" value="Genomic_DNA"/>
</dbReference>
<organism evidence="4 5">
    <name type="scientific">Perilla frutescens var. hirtella</name>
    <name type="common">Perilla citriodora</name>
    <name type="synonym">Perilla setoyensis</name>
    <dbReference type="NCBI Taxonomy" id="608512"/>
    <lineage>
        <taxon>Eukaryota</taxon>
        <taxon>Viridiplantae</taxon>
        <taxon>Streptophyta</taxon>
        <taxon>Embryophyta</taxon>
        <taxon>Tracheophyta</taxon>
        <taxon>Spermatophyta</taxon>
        <taxon>Magnoliopsida</taxon>
        <taxon>eudicotyledons</taxon>
        <taxon>Gunneridae</taxon>
        <taxon>Pentapetalae</taxon>
        <taxon>asterids</taxon>
        <taxon>lamiids</taxon>
        <taxon>Lamiales</taxon>
        <taxon>Lamiaceae</taxon>
        <taxon>Nepetoideae</taxon>
        <taxon>Elsholtzieae</taxon>
        <taxon>Perilla</taxon>
    </lineage>
</organism>
<reference evidence="4 5" key="1">
    <citation type="journal article" date="2021" name="Nat. Commun.">
        <title>Incipient diploidization of the medicinal plant Perilla within 10,000 years.</title>
        <authorList>
            <person name="Zhang Y."/>
            <person name="Shen Q."/>
            <person name="Leng L."/>
            <person name="Zhang D."/>
            <person name="Chen S."/>
            <person name="Shi Y."/>
            <person name="Ning Z."/>
            <person name="Chen S."/>
        </authorList>
    </citation>
    <scope>NUCLEOTIDE SEQUENCE [LARGE SCALE GENOMIC DNA]</scope>
    <source>
        <strain evidence="5">cv. PC099</strain>
    </source>
</reference>
<evidence type="ECO:0000313" key="4">
    <source>
        <dbReference type="EMBL" id="KAH6823327.1"/>
    </source>
</evidence>
<protein>
    <submittedName>
        <fullName evidence="4">GRF1-interacting factor 3</fullName>
    </submittedName>
</protein>
<dbReference type="InterPro" id="IPR007726">
    <property type="entry name" value="SS18_N"/>
</dbReference>
<comment type="similarity">
    <text evidence="1">Belongs to the SS18 family.</text>
</comment>
<dbReference type="Proteomes" id="UP001190926">
    <property type="component" value="Unassembled WGS sequence"/>
</dbReference>
<feature type="domain" description="SS18 N-terminal" evidence="3">
    <location>
        <begin position="18"/>
        <end position="74"/>
    </location>
</feature>
<keyword evidence="5" id="KW-1185">Reference proteome</keyword>
<evidence type="ECO:0000256" key="2">
    <source>
        <dbReference type="SAM" id="MobiDB-lite"/>
    </source>
</evidence>
<feature type="compositionally biased region" description="Low complexity" evidence="2">
    <location>
        <begin position="120"/>
        <end position="136"/>
    </location>
</feature>
<evidence type="ECO:0000259" key="3">
    <source>
        <dbReference type="Pfam" id="PF05030"/>
    </source>
</evidence>
<feature type="region of interest" description="Disordered" evidence="2">
    <location>
        <begin position="97"/>
        <end position="212"/>
    </location>
</feature>